<evidence type="ECO:0000313" key="2">
    <source>
        <dbReference type="EMBL" id="WFF40773.1"/>
    </source>
</evidence>
<dbReference type="Pfam" id="PF19631">
    <property type="entry name" value="Trypco2"/>
    <property type="match status" value="1"/>
</dbReference>
<reference evidence="2 3" key="1">
    <citation type="submission" date="2019-01" db="EMBL/GenBank/DDBJ databases">
        <title>Genome sequence of Salinicola endophyticus REST5.</title>
        <authorList>
            <person name="Nascimento F.X."/>
        </authorList>
    </citation>
    <scope>NUCLEOTIDE SEQUENCE [LARGE SCALE GENOMIC DNA]</scope>
    <source>
        <strain evidence="2 3">REST5</strain>
    </source>
</reference>
<protein>
    <recommendedName>
        <fullName evidence="1">Trypsin-co-occurring domain-containing protein</fullName>
    </recommendedName>
</protein>
<dbReference type="InterPro" id="IPR045608">
    <property type="entry name" value="Trypco2"/>
</dbReference>
<sequence length="150" mass="16384">MKIALGEFIGSVKEELRHAQSDDDPFYELTDVELEVAFAMTREAAGGYQVVVSDADGDASETATHRVRLRLSPLPVVPSGGAKGEGGWTSELQGARERLVGALKQTEAMTAYGGNAPLEEYQEDLRKVLETVDEELKRRTTGPKYLTRGK</sequence>
<evidence type="ECO:0000313" key="3">
    <source>
        <dbReference type="Proteomes" id="UP001321526"/>
    </source>
</evidence>
<dbReference type="Proteomes" id="UP001321526">
    <property type="component" value="Chromosome"/>
</dbReference>
<feature type="domain" description="Trypsin-co-occurring" evidence="1">
    <location>
        <begin position="3"/>
        <end position="73"/>
    </location>
</feature>
<proteinExistence type="predicted"/>
<evidence type="ECO:0000259" key="1">
    <source>
        <dbReference type="Pfam" id="PF19631"/>
    </source>
</evidence>
<dbReference type="RefSeq" id="WP_282235822.1">
    <property type="nucleotide sequence ID" value="NZ_CP035631.1"/>
</dbReference>
<keyword evidence="3" id="KW-1185">Reference proteome</keyword>
<organism evidence="2 3">
    <name type="scientific">Salinicola endophyticus</name>
    <dbReference type="NCBI Taxonomy" id="1949083"/>
    <lineage>
        <taxon>Bacteria</taxon>
        <taxon>Pseudomonadati</taxon>
        <taxon>Pseudomonadota</taxon>
        <taxon>Gammaproteobacteria</taxon>
        <taxon>Oceanospirillales</taxon>
        <taxon>Halomonadaceae</taxon>
        <taxon>Salinicola</taxon>
    </lineage>
</organism>
<name>A0ABY8FD71_9GAMM</name>
<accession>A0ABY8FD71</accession>
<gene>
    <name evidence="2" type="ORF">EVC62_04255</name>
</gene>
<dbReference type="EMBL" id="CP035631">
    <property type="protein sequence ID" value="WFF40773.1"/>
    <property type="molecule type" value="Genomic_DNA"/>
</dbReference>